<evidence type="ECO:0000313" key="2">
    <source>
        <dbReference type="EMBL" id="PPS17928.1"/>
    </source>
</evidence>
<gene>
    <name evidence="2" type="ORF">GOBAR_AA02647</name>
</gene>
<dbReference type="Proteomes" id="UP000239757">
    <property type="component" value="Unassembled WGS sequence"/>
</dbReference>
<protein>
    <recommendedName>
        <fullName evidence="4">Apple domain-containing protein</fullName>
    </recommendedName>
</protein>
<dbReference type="AlphaFoldDB" id="A0A2P5YQS7"/>
<dbReference type="InterPro" id="IPR051343">
    <property type="entry name" value="G-type_lectin_kinases/EP1-like"/>
</dbReference>
<dbReference type="OrthoDB" id="957861at2759"/>
<accession>A0A2P5YQS7</accession>
<dbReference type="Gene3D" id="3.30.200.20">
    <property type="entry name" value="Phosphorylase Kinase, domain 1"/>
    <property type="match status" value="1"/>
</dbReference>
<proteinExistence type="predicted"/>
<dbReference type="Gene3D" id="1.10.510.10">
    <property type="entry name" value="Transferase(Phosphotransferase) domain 1"/>
    <property type="match status" value="1"/>
</dbReference>
<dbReference type="PANTHER" id="PTHR47976:SF1">
    <property type="entry name" value="G-TYPE LECTIN S-RECEPTOR-LIKE SERINE_THREONINE-PROTEIN KINASE SD2-5"/>
    <property type="match status" value="1"/>
</dbReference>
<evidence type="ECO:0000256" key="1">
    <source>
        <dbReference type="ARBA" id="ARBA00022729"/>
    </source>
</evidence>
<sequence length="459" mass="50903">MFKQGMKLVSNPNPNSLSYVLKIEHGNMVLSASYSNPQPYWSMGKDARRNIDKNGGKVAFASIDGNSWRFFDESKVLLWQFSISYLIDVNVKATWIAVLGSDGFIRFFNLNAKGSSGTSKVPDDPCGTPEACMPYFVCSDLVGNTKCQCSLELSPSTCKTGIASHCDNGKDGDVALIDVGTGLDYFTLGYVSPSLKIDLSGCKASCVSSCHYIVMFYDNSSRDCFLFNDVGSFQRSKHRYYKRKRAMLESPGDILEEDTFFEGLTGMPTRFTYNDLQISTNNFFVKLGEGGFSSVYQGTLPDGTQLAMKKLKENSYVYSYGMLLLEIIGGRKNFDPSECSEKSYFPSFAFKMLGKLIEILDPRLSIEGKEESIYTAIKVALWCIQEDMHLRPSMNKVVQMLEGLFPVPKPPMSSPLCSRLYWSLFESTGVIGDGTVSASALSEFNDGDYLSAVRLSGPR</sequence>
<dbReference type="SUPFAM" id="SSF56112">
    <property type="entry name" value="Protein kinase-like (PK-like)"/>
    <property type="match status" value="2"/>
</dbReference>
<keyword evidence="1" id="KW-0732">Signal</keyword>
<dbReference type="InterPro" id="IPR011009">
    <property type="entry name" value="Kinase-like_dom_sf"/>
</dbReference>
<dbReference type="EMBL" id="KZ662885">
    <property type="protein sequence ID" value="PPS17928.1"/>
    <property type="molecule type" value="Genomic_DNA"/>
</dbReference>
<dbReference type="PANTHER" id="PTHR47976">
    <property type="entry name" value="G-TYPE LECTIN S-RECEPTOR-LIKE SERINE/THREONINE-PROTEIN KINASE SD2-5"/>
    <property type="match status" value="1"/>
</dbReference>
<reference evidence="2 3" key="1">
    <citation type="submission" date="2015-01" db="EMBL/GenBank/DDBJ databases">
        <title>Genome of allotetraploid Gossypium barbadense reveals genomic plasticity and fiber elongation in cotton evolution.</title>
        <authorList>
            <person name="Chen X."/>
            <person name="Liu X."/>
            <person name="Zhao B."/>
            <person name="Zheng H."/>
            <person name="Hu Y."/>
            <person name="Lu G."/>
            <person name="Yang C."/>
            <person name="Chen J."/>
            <person name="Shan C."/>
            <person name="Zhang L."/>
            <person name="Zhou Y."/>
            <person name="Wang L."/>
            <person name="Guo W."/>
            <person name="Bai Y."/>
            <person name="Ruan J."/>
            <person name="Shangguan X."/>
            <person name="Mao Y."/>
            <person name="Jiang J."/>
            <person name="Zhu Y."/>
            <person name="Lei J."/>
            <person name="Kang H."/>
            <person name="Chen S."/>
            <person name="He X."/>
            <person name="Wang R."/>
            <person name="Wang Y."/>
            <person name="Chen J."/>
            <person name="Wang L."/>
            <person name="Yu S."/>
            <person name="Wang B."/>
            <person name="Wei J."/>
            <person name="Song S."/>
            <person name="Lu X."/>
            <person name="Gao Z."/>
            <person name="Gu W."/>
            <person name="Deng X."/>
            <person name="Ma D."/>
            <person name="Wang S."/>
            <person name="Liang W."/>
            <person name="Fang L."/>
            <person name="Cai C."/>
            <person name="Zhu X."/>
            <person name="Zhou B."/>
            <person name="Zhang Y."/>
            <person name="Chen Z."/>
            <person name="Xu S."/>
            <person name="Zhu R."/>
            <person name="Wang S."/>
            <person name="Zhang T."/>
            <person name="Zhao G."/>
        </authorList>
    </citation>
    <scope>NUCLEOTIDE SEQUENCE [LARGE SCALE GENOMIC DNA]</scope>
    <source>
        <strain evidence="3">cv. Xinhai21</strain>
        <tissue evidence="2">Leaf</tissue>
    </source>
</reference>
<evidence type="ECO:0000313" key="3">
    <source>
        <dbReference type="Proteomes" id="UP000239757"/>
    </source>
</evidence>
<evidence type="ECO:0008006" key="4">
    <source>
        <dbReference type="Google" id="ProtNLM"/>
    </source>
</evidence>
<organism evidence="2 3">
    <name type="scientific">Gossypium barbadense</name>
    <name type="common">Sea Island cotton</name>
    <name type="synonym">Hibiscus barbadensis</name>
    <dbReference type="NCBI Taxonomy" id="3634"/>
    <lineage>
        <taxon>Eukaryota</taxon>
        <taxon>Viridiplantae</taxon>
        <taxon>Streptophyta</taxon>
        <taxon>Embryophyta</taxon>
        <taxon>Tracheophyta</taxon>
        <taxon>Spermatophyta</taxon>
        <taxon>Magnoliopsida</taxon>
        <taxon>eudicotyledons</taxon>
        <taxon>Gunneridae</taxon>
        <taxon>Pentapetalae</taxon>
        <taxon>rosids</taxon>
        <taxon>malvids</taxon>
        <taxon>Malvales</taxon>
        <taxon>Malvaceae</taxon>
        <taxon>Malvoideae</taxon>
        <taxon>Gossypium</taxon>
    </lineage>
</organism>
<name>A0A2P5YQS7_GOSBA</name>